<evidence type="ECO:0000256" key="5">
    <source>
        <dbReference type="ARBA" id="ARBA00023136"/>
    </source>
</evidence>
<keyword evidence="4 6" id="KW-1133">Transmembrane helix</keyword>
<evidence type="ECO:0000256" key="1">
    <source>
        <dbReference type="ARBA" id="ARBA00004651"/>
    </source>
</evidence>
<keyword evidence="3 6" id="KW-0812">Transmembrane</keyword>
<evidence type="ECO:0000256" key="4">
    <source>
        <dbReference type="ARBA" id="ARBA00022989"/>
    </source>
</evidence>
<dbReference type="PANTHER" id="PTHR35007">
    <property type="entry name" value="INTEGRAL MEMBRANE PROTEIN-RELATED"/>
    <property type="match status" value="1"/>
</dbReference>
<proteinExistence type="predicted"/>
<evidence type="ECO:0000313" key="8">
    <source>
        <dbReference type="EMBL" id="UPT23603.1"/>
    </source>
</evidence>
<dbReference type="Pfam" id="PF00482">
    <property type="entry name" value="T2SSF"/>
    <property type="match status" value="1"/>
</dbReference>
<feature type="transmembrane region" description="Helical" evidence="6">
    <location>
        <begin position="51"/>
        <end position="84"/>
    </location>
</feature>
<evidence type="ECO:0000313" key="9">
    <source>
        <dbReference type="Proteomes" id="UP000832041"/>
    </source>
</evidence>
<evidence type="ECO:0000259" key="7">
    <source>
        <dbReference type="Pfam" id="PF00482"/>
    </source>
</evidence>
<organism evidence="8 9">
    <name type="scientific">Thermobifida alba</name>
    <name type="common">Thermomonospora alba</name>
    <dbReference type="NCBI Taxonomy" id="53522"/>
    <lineage>
        <taxon>Bacteria</taxon>
        <taxon>Bacillati</taxon>
        <taxon>Actinomycetota</taxon>
        <taxon>Actinomycetes</taxon>
        <taxon>Streptosporangiales</taxon>
        <taxon>Nocardiopsidaceae</taxon>
        <taxon>Thermobifida</taxon>
    </lineage>
</organism>
<comment type="subcellular location">
    <subcellularLocation>
        <location evidence="1">Cell membrane</location>
        <topology evidence="1">Multi-pass membrane protein</topology>
    </subcellularLocation>
</comment>
<keyword evidence="5 6" id="KW-0472">Membrane</keyword>
<dbReference type="Proteomes" id="UP000832041">
    <property type="component" value="Chromosome"/>
</dbReference>
<protein>
    <recommendedName>
        <fullName evidence="7">Type II secretion system protein GspF domain-containing protein</fullName>
    </recommendedName>
</protein>
<keyword evidence="9" id="KW-1185">Reference proteome</keyword>
<feature type="domain" description="Type II secretion system protein GspF" evidence="7">
    <location>
        <begin position="110"/>
        <end position="230"/>
    </location>
</feature>
<dbReference type="InterPro" id="IPR018076">
    <property type="entry name" value="T2SS_GspF_dom"/>
</dbReference>
<evidence type="ECO:0000256" key="6">
    <source>
        <dbReference type="SAM" id="Phobius"/>
    </source>
</evidence>
<feature type="transmembrane region" description="Helical" evidence="6">
    <location>
        <begin position="210"/>
        <end position="236"/>
    </location>
</feature>
<gene>
    <name evidence="8" type="ORF">FOF52_18105</name>
</gene>
<sequence length="245" mass="24624">MGPLDIAVVALAALAGALFAGDGRSIAERRLAALAPPPPRRPRRPPGRTARVLLAGVPLAVSWPLLGAPAGVPVGLGVGALVWWRLGRAVRAPGHERGDAAAVALPLVVDLLAAGLRSGAPPTEVVEAVARAVGGPLGAELGGTAHRLRLGCDPADAWRGLRGPEELAALGRALARASRTGAPLADVLELHAADCRRAARARAVAASQRTAVAVVVPLGLCFLPAFVLIGIVPLAAGLLSGLSLP</sequence>
<accession>A0ABY4LAX3</accession>
<reference evidence="8 9" key="1">
    <citation type="submission" date="2020-04" db="EMBL/GenBank/DDBJ databases">
        <title>Thermobifida alba genome sequencing and assembly.</title>
        <authorList>
            <person name="Luzics S."/>
            <person name="Horvath B."/>
            <person name="Nagy I."/>
            <person name="Toth A."/>
            <person name="Nagy I."/>
            <person name="Kukolya J."/>
        </authorList>
    </citation>
    <scope>NUCLEOTIDE SEQUENCE [LARGE SCALE GENOMIC DNA]</scope>
    <source>
        <strain evidence="8 9">DSM 43795</strain>
    </source>
</reference>
<name>A0ABY4LAX3_THEAE</name>
<evidence type="ECO:0000256" key="3">
    <source>
        <dbReference type="ARBA" id="ARBA00022692"/>
    </source>
</evidence>
<evidence type="ECO:0000256" key="2">
    <source>
        <dbReference type="ARBA" id="ARBA00022475"/>
    </source>
</evidence>
<dbReference type="PANTHER" id="PTHR35007:SF3">
    <property type="entry name" value="POSSIBLE CONSERVED ALANINE RICH MEMBRANE PROTEIN"/>
    <property type="match status" value="1"/>
</dbReference>
<dbReference type="EMBL" id="CP051627">
    <property type="protein sequence ID" value="UPT23603.1"/>
    <property type="molecule type" value="Genomic_DNA"/>
</dbReference>
<keyword evidence="2" id="KW-1003">Cell membrane</keyword>